<dbReference type="AlphaFoldDB" id="A0A9Q8P788"/>
<proteinExistence type="predicted"/>
<dbReference type="GeneID" id="71984114"/>
<dbReference type="KEGG" id="ffu:CLAFUR5_04236"/>
<organism evidence="1 2">
    <name type="scientific">Passalora fulva</name>
    <name type="common">Tomato leaf mold</name>
    <name type="synonym">Cladosporium fulvum</name>
    <dbReference type="NCBI Taxonomy" id="5499"/>
    <lineage>
        <taxon>Eukaryota</taxon>
        <taxon>Fungi</taxon>
        <taxon>Dikarya</taxon>
        <taxon>Ascomycota</taxon>
        <taxon>Pezizomycotina</taxon>
        <taxon>Dothideomycetes</taxon>
        <taxon>Dothideomycetidae</taxon>
        <taxon>Mycosphaerellales</taxon>
        <taxon>Mycosphaerellaceae</taxon>
        <taxon>Fulvia</taxon>
    </lineage>
</organism>
<dbReference type="Proteomes" id="UP000756132">
    <property type="component" value="Chromosome 4"/>
</dbReference>
<dbReference type="RefSeq" id="XP_047760174.1">
    <property type="nucleotide sequence ID" value="XM_047903384.1"/>
</dbReference>
<dbReference type="EMBL" id="CP090166">
    <property type="protein sequence ID" value="UJO15808.1"/>
    <property type="molecule type" value="Genomic_DNA"/>
</dbReference>
<accession>A0A9Q8P788</accession>
<evidence type="ECO:0000313" key="2">
    <source>
        <dbReference type="Proteomes" id="UP000756132"/>
    </source>
</evidence>
<keyword evidence="2" id="KW-1185">Reference proteome</keyword>
<reference evidence="1" key="2">
    <citation type="journal article" date="2022" name="Microb. Genom.">
        <title>A chromosome-scale genome assembly of the tomato pathogen Cladosporium fulvum reveals a compartmentalized genome architecture and the presence of a dispensable chromosome.</title>
        <authorList>
            <person name="Zaccaron A.Z."/>
            <person name="Chen L.H."/>
            <person name="Samaras A."/>
            <person name="Stergiopoulos I."/>
        </authorList>
    </citation>
    <scope>NUCLEOTIDE SEQUENCE</scope>
    <source>
        <strain evidence="1">Race5_Kim</strain>
    </source>
</reference>
<reference evidence="1" key="1">
    <citation type="submission" date="2021-12" db="EMBL/GenBank/DDBJ databases">
        <authorList>
            <person name="Zaccaron A."/>
            <person name="Stergiopoulos I."/>
        </authorList>
    </citation>
    <scope>NUCLEOTIDE SEQUENCE</scope>
    <source>
        <strain evidence="1">Race5_Kim</strain>
    </source>
</reference>
<gene>
    <name evidence="1" type="ORF">CLAFUR5_04236</name>
</gene>
<sequence length="111" mass="12751">MGELLFLTLCWAHHRRPGGYRPLLRAPEIDLLVFRGMYPTPGRPGSPLLVAPPQLHGKERMKQIKRHAQARVKQWREKALRKAQTAVDAVREQGGEAALALEIYFSSRRDW</sequence>
<evidence type="ECO:0000313" key="1">
    <source>
        <dbReference type="EMBL" id="UJO15808.1"/>
    </source>
</evidence>
<name>A0A9Q8P788_PASFU</name>
<protein>
    <submittedName>
        <fullName evidence="1">Uncharacterized protein</fullName>
    </submittedName>
</protein>